<sequence>MADLQNLLIPLAAALTTIDSPLSLPADRRAATEFCEILKLRNDAASLGLTFVESFFDSIAATQPIQPIPLNVAFFGLVLLQHNLSFSSAGIHSAIELKSHLMVTPPRRLT</sequence>
<dbReference type="InterPro" id="IPR011989">
    <property type="entry name" value="ARM-like"/>
</dbReference>
<dbReference type="Gene3D" id="1.25.10.10">
    <property type="entry name" value="Leucine-rich Repeat Variant"/>
    <property type="match status" value="1"/>
</dbReference>
<evidence type="ECO:0000313" key="1">
    <source>
        <dbReference type="EMBL" id="KAJ3111785.1"/>
    </source>
</evidence>
<protein>
    <submittedName>
        <fullName evidence="1">Uncharacterized protein</fullName>
    </submittedName>
</protein>
<accession>A0AAD5SVM5</accession>
<keyword evidence="2" id="KW-1185">Reference proteome</keyword>
<organism evidence="1 2">
    <name type="scientific">Physocladia obscura</name>
    <dbReference type="NCBI Taxonomy" id="109957"/>
    <lineage>
        <taxon>Eukaryota</taxon>
        <taxon>Fungi</taxon>
        <taxon>Fungi incertae sedis</taxon>
        <taxon>Chytridiomycota</taxon>
        <taxon>Chytridiomycota incertae sedis</taxon>
        <taxon>Chytridiomycetes</taxon>
        <taxon>Chytridiales</taxon>
        <taxon>Chytriomycetaceae</taxon>
        <taxon>Physocladia</taxon>
    </lineage>
</organism>
<name>A0AAD5SVM5_9FUNG</name>
<dbReference type="AlphaFoldDB" id="A0AAD5SVM5"/>
<dbReference type="EMBL" id="JADGJH010001597">
    <property type="protein sequence ID" value="KAJ3111785.1"/>
    <property type="molecule type" value="Genomic_DNA"/>
</dbReference>
<comment type="caution">
    <text evidence="1">The sequence shown here is derived from an EMBL/GenBank/DDBJ whole genome shotgun (WGS) entry which is preliminary data.</text>
</comment>
<reference evidence="1" key="1">
    <citation type="submission" date="2020-05" db="EMBL/GenBank/DDBJ databases">
        <title>Phylogenomic resolution of chytrid fungi.</title>
        <authorList>
            <person name="Stajich J.E."/>
            <person name="Amses K."/>
            <person name="Simmons R."/>
            <person name="Seto K."/>
            <person name="Myers J."/>
            <person name="Bonds A."/>
            <person name="Quandt C.A."/>
            <person name="Barry K."/>
            <person name="Liu P."/>
            <person name="Grigoriev I."/>
            <person name="Longcore J.E."/>
            <person name="James T.Y."/>
        </authorList>
    </citation>
    <scope>NUCLEOTIDE SEQUENCE</scope>
    <source>
        <strain evidence="1">JEL0513</strain>
    </source>
</reference>
<dbReference type="Proteomes" id="UP001211907">
    <property type="component" value="Unassembled WGS sequence"/>
</dbReference>
<evidence type="ECO:0000313" key="2">
    <source>
        <dbReference type="Proteomes" id="UP001211907"/>
    </source>
</evidence>
<gene>
    <name evidence="1" type="ORF">HK100_002557</name>
</gene>
<proteinExistence type="predicted"/>